<dbReference type="GO" id="GO:0015031">
    <property type="term" value="P:protein transport"/>
    <property type="evidence" value="ECO:0007669"/>
    <property type="project" value="TreeGrafter"/>
</dbReference>
<reference evidence="3" key="1">
    <citation type="submission" date="2022-11" db="UniProtKB">
        <authorList>
            <consortium name="WormBaseParasite"/>
        </authorList>
    </citation>
    <scope>IDENTIFICATION</scope>
</reference>
<dbReference type="GO" id="GO:0005737">
    <property type="term" value="C:cytoplasm"/>
    <property type="evidence" value="ECO:0007669"/>
    <property type="project" value="TreeGrafter"/>
</dbReference>
<accession>A0A914E4V6</accession>
<evidence type="ECO:0000259" key="1">
    <source>
        <dbReference type="SMART" id="SM01017"/>
    </source>
</evidence>
<proteinExistence type="predicted"/>
<dbReference type="PANTHER" id="PTHR11188:SF176">
    <property type="entry name" value="ARRESTIN DOMAIN-CONTAINING PROTEIN 1"/>
    <property type="match status" value="1"/>
</dbReference>
<name>A0A914E4V6_9BILA</name>
<keyword evidence="2" id="KW-1185">Reference proteome</keyword>
<dbReference type="InterPro" id="IPR014756">
    <property type="entry name" value="Ig_E-set"/>
</dbReference>
<dbReference type="SMART" id="SM01017">
    <property type="entry name" value="Arrestin_C"/>
    <property type="match status" value="1"/>
</dbReference>
<dbReference type="Gene3D" id="2.60.40.640">
    <property type="match status" value="1"/>
</dbReference>
<dbReference type="Proteomes" id="UP000887540">
    <property type="component" value="Unplaced"/>
</dbReference>
<dbReference type="InterPro" id="IPR014752">
    <property type="entry name" value="Arrestin-like_C"/>
</dbReference>
<evidence type="ECO:0000313" key="3">
    <source>
        <dbReference type="WBParaSite" id="ACRNAN_scaffold5764.g16981.t1"/>
    </source>
</evidence>
<feature type="domain" description="Arrestin C-terminal-like" evidence="1">
    <location>
        <begin position="24"/>
        <end position="167"/>
    </location>
</feature>
<evidence type="ECO:0000313" key="2">
    <source>
        <dbReference type="Proteomes" id="UP000887540"/>
    </source>
</evidence>
<sequence length="237" mass="26326">MVIDSSKELITILSVLKFLEVPFLHMMIKLPKTGYINGETLNAKLNMKNVFGKEISEVELVLVEVVTLTAASIGTYYCKESIGTKPNEIKIKRVEKNVAKVKKPVKIAPYESCSKAFSLKIPDNLVPTSTSSPIMHVEYKLVVKIIFEGQKSVVQSEIPITIGTFPVLSNICLKGLPPINGNANTGLIRSPSVDELMKLTLEIDDDRRIPRSASVNKLDKYEEDLNARRPSIVPFAR</sequence>
<dbReference type="InterPro" id="IPR050357">
    <property type="entry name" value="Arrestin_domain-protein"/>
</dbReference>
<organism evidence="2 3">
    <name type="scientific">Acrobeloides nanus</name>
    <dbReference type="NCBI Taxonomy" id="290746"/>
    <lineage>
        <taxon>Eukaryota</taxon>
        <taxon>Metazoa</taxon>
        <taxon>Ecdysozoa</taxon>
        <taxon>Nematoda</taxon>
        <taxon>Chromadorea</taxon>
        <taxon>Rhabditida</taxon>
        <taxon>Tylenchina</taxon>
        <taxon>Cephalobomorpha</taxon>
        <taxon>Cephaloboidea</taxon>
        <taxon>Cephalobidae</taxon>
        <taxon>Acrobeloides</taxon>
    </lineage>
</organism>
<protein>
    <submittedName>
        <fullName evidence="3">Arrestin C-terminal-like domain-containing protein</fullName>
    </submittedName>
</protein>
<dbReference type="InterPro" id="IPR011022">
    <property type="entry name" value="Arrestin_C-like"/>
</dbReference>
<dbReference type="WBParaSite" id="ACRNAN_scaffold5764.g16981.t1">
    <property type="protein sequence ID" value="ACRNAN_scaffold5764.g16981.t1"/>
    <property type="gene ID" value="ACRNAN_scaffold5764.g16981"/>
</dbReference>
<dbReference type="SUPFAM" id="SSF81296">
    <property type="entry name" value="E set domains"/>
    <property type="match status" value="1"/>
</dbReference>
<dbReference type="PANTHER" id="PTHR11188">
    <property type="entry name" value="ARRESTIN DOMAIN CONTAINING PROTEIN"/>
    <property type="match status" value="1"/>
</dbReference>
<dbReference type="AlphaFoldDB" id="A0A914E4V6"/>
<dbReference type="Pfam" id="PF02752">
    <property type="entry name" value="Arrestin_C"/>
    <property type="match status" value="1"/>
</dbReference>